<reference evidence="1" key="2">
    <citation type="journal article" date="2024" name="Plant">
        <title>Genomic evolution and insights into agronomic trait innovations of Sesamum species.</title>
        <authorList>
            <person name="Miao H."/>
            <person name="Wang L."/>
            <person name="Qu L."/>
            <person name="Liu H."/>
            <person name="Sun Y."/>
            <person name="Le M."/>
            <person name="Wang Q."/>
            <person name="Wei S."/>
            <person name="Zheng Y."/>
            <person name="Lin W."/>
            <person name="Duan Y."/>
            <person name="Cao H."/>
            <person name="Xiong S."/>
            <person name="Wang X."/>
            <person name="Wei L."/>
            <person name="Li C."/>
            <person name="Ma Q."/>
            <person name="Ju M."/>
            <person name="Zhao R."/>
            <person name="Li G."/>
            <person name="Mu C."/>
            <person name="Tian Q."/>
            <person name="Mei H."/>
            <person name="Zhang T."/>
            <person name="Gao T."/>
            <person name="Zhang H."/>
        </authorList>
    </citation>
    <scope>NUCLEOTIDE SEQUENCE</scope>
    <source>
        <strain evidence="1">KEN1</strain>
    </source>
</reference>
<dbReference type="PANTHER" id="PTHR46250:SF15">
    <property type="entry name" value="OS01G0523800 PROTEIN"/>
    <property type="match status" value="1"/>
</dbReference>
<organism evidence="1">
    <name type="scientific">Sesamum latifolium</name>
    <dbReference type="NCBI Taxonomy" id="2727402"/>
    <lineage>
        <taxon>Eukaryota</taxon>
        <taxon>Viridiplantae</taxon>
        <taxon>Streptophyta</taxon>
        <taxon>Embryophyta</taxon>
        <taxon>Tracheophyta</taxon>
        <taxon>Spermatophyta</taxon>
        <taxon>Magnoliopsida</taxon>
        <taxon>eudicotyledons</taxon>
        <taxon>Gunneridae</taxon>
        <taxon>Pentapetalae</taxon>
        <taxon>asterids</taxon>
        <taxon>lamiids</taxon>
        <taxon>Lamiales</taxon>
        <taxon>Pedaliaceae</taxon>
        <taxon>Sesamum</taxon>
    </lineage>
</organism>
<name>A0AAW2XTC6_9LAMI</name>
<dbReference type="PANTHER" id="PTHR46250">
    <property type="entry name" value="MYB/SANT-LIKE DNA-BINDING DOMAIN PROTEIN-RELATED"/>
    <property type="match status" value="1"/>
</dbReference>
<reference evidence="1" key="1">
    <citation type="submission" date="2020-06" db="EMBL/GenBank/DDBJ databases">
        <authorList>
            <person name="Li T."/>
            <person name="Hu X."/>
            <person name="Zhang T."/>
            <person name="Song X."/>
            <person name="Zhang H."/>
            <person name="Dai N."/>
            <person name="Sheng W."/>
            <person name="Hou X."/>
            <person name="Wei L."/>
        </authorList>
    </citation>
    <scope>NUCLEOTIDE SEQUENCE</scope>
    <source>
        <strain evidence="1">KEN1</strain>
        <tissue evidence="1">Leaf</tissue>
    </source>
</reference>
<comment type="caution">
    <text evidence="1">The sequence shown here is derived from an EMBL/GenBank/DDBJ whole genome shotgun (WGS) entry which is preliminary data.</text>
</comment>
<proteinExistence type="predicted"/>
<gene>
    <name evidence="1" type="ORF">Slati_0937800</name>
</gene>
<dbReference type="AlphaFoldDB" id="A0AAW2XTC6"/>
<dbReference type="EMBL" id="JACGWN010000003">
    <property type="protein sequence ID" value="KAL0455986.1"/>
    <property type="molecule type" value="Genomic_DNA"/>
</dbReference>
<evidence type="ECO:0000313" key="1">
    <source>
        <dbReference type="EMBL" id="KAL0455986.1"/>
    </source>
</evidence>
<protein>
    <recommendedName>
        <fullName evidence="2">Myb/SANT-like domain-containing protein</fullName>
    </recommendedName>
</protein>
<evidence type="ECO:0008006" key="2">
    <source>
        <dbReference type="Google" id="ProtNLM"/>
    </source>
</evidence>
<sequence>MLEQLLRKKCPKSGLKSDPHISSKIHVWKRTYACISDMLARSGFGWNEAMQMRVVSDEVFDNYAKIDPFAKTLRFKLFQYYTSWSEIFERDRATGEHAEYIYNASNNVSIEVIPVFPEYYVPSLDTNALADYHDFMNSFTQSTAYLNAAPSDTERVSSKKRKKSISTVDEKFDAKFDTFVSVTDNRLGDLAKHFGAEQDESHARRQVWSVVECMPDLTIEQKCVASKKLVNNKNDLDLFLSMSTAVQEAFVKLMVDGKV</sequence>
<accession>A0AAW2XTC6</accession>